<dbReference type="HAMAP" id="MF_01183">
    <property type="entry name" value="Chaperone_SurA"/>
    <property type="match status" value="1"/>
</dbReference>
<dbReference type="EC" id="5.2.1.8" evidence="7"/>
<dbReference type="PROSITE" id="PS50198">
    <property type="entry name" value="PPIC_PPIASE_2"/>
    <property type="match status" value="2"/>
</dbReference>
<dbReference type="Pfam" id="PF09312">
    <property type="entry name" value="SurA_N"/>
    <property type="match status" value="1"/>
</dbReference>
<keyword evidence="1 7" id="KW-0732">Signal</keyword>
<dbReference type="InterPro" id="IPR050280">
    <property type="entry name" value="OMP_Chaperone_SurA"/>
</dbReference>
<proteinExistence type="inferred from homology"/>
<dbReference type="GO" id="GO:0042277">
    <property type="term" value="F:peptide binding"/>
    <property type="evidence" value="ECO:0007669"/>
    <property type="project" value="InterPro"/>
</dbReference>
<evidence type="ECO:0000256" key="8">
    <source>
        <dbReference type="SAM" id="MobiDB-lite"/>
    </source>
</evidence>
<name>A0A2A2AFZ9_9BURK</name>
<dbReference type="GO" id="GO:0043165">
    <property type="term" value="P:Gram-negative-bacterium-type cell outer membrane assembly"/>
    <property type="evidence" value="ECO:0007669"/>
    <property type="project" value="InterPro"/>
</dbReference>
<dbReference type="InterPro" id="IPR023058">
    <property type="entry name" value="PPIase_PpiC_CS"/>
</dbReference>
<dbReference type="PANTHER" id="PTHR47637">
    <property type="entry name" value="CHAPERONE SURA"/>
    <property type="match status" value="1"/>
</dbReference>
<dbReference type="Gene3D" id="3.10.50.40">
    <property type="match status" value="2"/>
</dbReference>
<evidence type="ECO:0000256" key="3">
    <source>
        <dbReference type="ARBA" id="ARBA00022764"/>
    </source>
</evidence>
<dbReference type="InterPro" id="IPR000297">
    <property type="entry name" value="PPIase_PpiC"/>
</dbReference>
<comment type="domain">
    <text evidence="7">The PPIase activity resides only in the second parvulin domain. The N-terminal region and the C-terminal tail are necessary and sufficient for the chaperone activity of SurA. The PPIase activity is dispensable for SurA to function as a chaperone. The N-terminal region and the C-terminal tail are also required for porin recognition.</text>
</comment>
<keyword evidence="4 7" id="KW-0697">Rotamase</keyword>
<dbReference type="GO" id="GO:0050821">
    <property type="term" value="P:protein stabilization"/>
    <property type="evidence" value="ECO:0007669"/>
    <property type="project" value="InterPro"/>
</dbReference>
<dbReference type="PROSITE" id="PS01096">
    <property type="entry name" value="PPIC_PPIASE_1"/>
    <property type="match status" value="1"/>
</dbReference>
<evidence type="ECO:0000256" key="6">
    <source>
        <dbReference type="ARBA" id="ARBA00023235"/>
    </source>
</evidence>
<dbReference type="SUPFAM" id="SSF54534">
    <property type="entry name" value="FKBP-like"/>
    <property type="match status" value="2"/>
</dbReference>
<dbReference type="InterPro" id="IPR027304">
    <property type="entry name" value="Trigger_fact/SurA_dom_sf"/>
</dbReference>
<dbReference type="InterPro" id="IPR023034">
    <property type="entry name" value="PPIase_SurA"/>
</dbReference>
<dbReference type="Pfam" id="PF00639">
    <property type="entry name" value="Rotamase"/>
    <property type="match status" value="2"/>
</dbReference>
<evidence type="ECO:0000259" key="9">
    <source>
        <dbReference type="PROSITE" id="PS50198"/>
    </source>
</evidence>
<keyword evidence="2 7" id="KW-0677">Repeat</keyword>
<accession>A0A2A2AFZ9</accession>
<organism evidence="10 11">
    <name type="scientific">Vandammella animalimorsus</name>
    <dbReference type="NCBI Taxonomy" id="2029117"/>
    <lineage>
        <taxon>Bacteria</taxon>
        <taxon>Pseudomonadati</taxon>
        <taxon>Pseudomonadota</taxon>
        <taxon>Betaproteobacteria</taxon>
        <taxon>Burkholderiales</taxon>
        <taxon>Comamonadaceae</taxon>
        <taxon>Vandammella</taxon>
    </lineage>
</organism>
<comment type="function">
    <text evidence="7">Chaperone involved in the correct folding and assembly of outer membrane proteins. Recognizes specific patterns of aromatic residues and the orientation of their side chains, which are found more frequently in integral outer membrane proteins. May act in both early periplasmic and late outer membrane-associated steps of protein maturation.</text>
</comment>
<keyword evidence="5 7" id="KW-0143">Chaperone</keyword>
<comment type="subcellular location">
    <subcellularLocation>
        <location evidence="7">Periplasm</location>
    </subcellularLocation>
    <text evidence="7">Is capable of associating with the outer membrane.</text>
</comment>
<feature type="compositionally biased region" description="Low complexity" evidence="8">
    <location>
        <begin position="69"/>
        <end position="91"/>
    </location>
</feature>
<evidence type="ECO:0000313" key="11">
    <source>
        <dbReference type="Proteomes" id="UP000218054"/>
    </source>
</evidence>
<evidence type="ECO:0000313" key="10">
    <source>
        <dbReference type="EMBL" id="PAT37490.1"/>
    </source>
</evidence>
<feature type="domain" description="PpiC" evidence="9">
    <location>
        <begin position="280"/>
        <end position="381"/>
    </location>
</feature>
<dbReference type="Proteomes" id="UP000218054">
    <property type="component" value="Unassembled WGS sequence"/>
</dbReference>
<dbReference type="EMBL" id="NSJB01000003">
    <property type="protein sequence ID" value="PAT37490.1"/>
    <property type="molecule type" value="Genomic_DNA"/>
</dbReference>
<comment type="caution">
    <text evidence="10">The sequence shown here is derived from an EMBL/GenBank/DDBJ whole genome shotgun (WGS) entry which is preliminary data.</text>
</comment>
<evidence type="ECO:0000256" key="7">
    <source>
        <dbReference type="HAMAP-Rule" id="MF_01183"/>
    </source>
</evidence>
<dbReference type="Gene3D" id="1.10.4030.10">
    <property type="entry name" value="Porin chaperone SurA, peptide-binding domain"/>
    <property type="match status" value="1"/>
</dbReference>
<dbReference type="GO" id="GO:0051082">
    <property type="term" value="F:unfolded protein binding"/>
    <property type="evidence" value="ECO:0007669"/>
    <property type="project" value="UniProtKB-UniRule"/>
</dbReference>
<gene>
    <name evidence="7" type="primary">surA</name>
    <name evidence="10" type="ORF">CK625_07425</name>
</gene>
<reference evidence="10 11" key="1">
    <citation type="submission" date="2017-08" db="EMBL/GenBank/DDBJ databases">
        <title>WGS of Clinical strains of the CDC Group NO-1 linked to zoonotic infections in humans.</title>
        <authorList>
            <person name="Bernier A.-M."/>
            <person name="Bernard K."/>
        </authorList>
    </citation>
    <scope>NUCLEOTIDE SEQUENCE [LARGE SCALE GENOMIC DNA]</scope>
    <source>
        <strain evidence="10 11">NML00-0135</strain>
    </source>
</reference>
<sequence>MTNQPRPLPRPAPCRAHPAPARARLLPRLLGFAACWLSAAALLLPPSAQAQGLRMPGTAGASGTGLQMGGMADSSASSAGSTGSAGSARAGRTGRGTDRRQGGPAPFANDLRDAASNAVASSAGQASGGQRQADFIVALVNSEPITHVELQNRMQRARAVLAQQGQAPSESVLRQEVLNLLIAERLQLQEAKESKLQVDDYTLDQAEQNVAEQNGVSLAAMHQELAAAGIGRAQFRNQLRNQIMLMRVRERAVEARVRVSDQELDRYLREHPIDAGQQLPDAINLGHVLVIVPEKATPAQQAQYKQRIEQAASELAQGRDFAEVAREFSDAGEASRGGELGLRPVTQYPELFLQATEGRAIGDVAGPIRSGAGYHLLKVLERQAGGAGMVVQNHARHILIKPAPGRSAQSAGQMLQEIRQRVVQGGEDFAVLAREYSEDGSAAQGGDLGWAGPGMFVPEFQAVLDELQPGDISQPVVSRFGLHLIQLLERRQRKVSQSELREMVRGQVREQKVQEAFVKWIDVLRARAFIEMRDEPVRD</sequence>
<evidence type="ECO:0000256" key="4">
    <source>
        <dbReference type="ARBA" id="ARBA00023110"/>
    </source>
</evidence>
<keyword evidence="6 7" id="KW-0413">Isomerase</keyword>
<evidence type="ECO:0000256" key="5">
    <source>
        <dbReference type="ARBA" id="ARBA00023186"/>
    </source>
</evidence>
<dbReference type="PANTHER" id="PTHR47637:SF1">
    <property type="entry name" value="CHAPERONE SURA"/>
    <property type="match status" value="1"/>
</dbReference>
<keyword evidence="3 7" id="KW-0574">Periplasm</keyword>
<comment type="catalytic activity">
    <reaction evidence="7">
        <text>[protein]-peptidylproline (omega=180) = [protein]-peptidylproline (omega=0)</text>
        <dbReference type="Rhea" id="RHEA:16237"/>
        <dbReference type="Rhea" id="RHEA-COMP:10747"/>
        <dbReference type="Rhea" id="RHEA-COMP:10748"/>
        <dbReference type="ChEBI" id="CHEBI:83833"/>
        <dbReference type="ChEBI" id="CHEBI:83834"/>
        <dbReference type="EC" id="5.2.1.8"/>
    </reaction>
</comment>
<dbReference type="InterPro" id="IPR046357">
    <property type="entry name" value="PPIase_dom_sf"/>
</dbReference>
<dbReference type="GO" id="GO:0006457">
    <property type="term" value="P:protein folding"/>
    <property type="evidence" value="ECO:0007669"/>
    <property type="project" value="UniProtKB-UniRule"/>
</dbReference>
<dbReference type="InterPro" id="IPR015391">
    <property type="entry name" value="SurA_N"/>
</dbReference>
<dbReference type="GO" id="GO:0030288">
    <property type="term" value="C:outer membrane-bounded periplasmic space"/>
    <property type="evidence" value="ECO:0007669"/>
    <property type="project" value="InterPro"/>
</dbReference>
<dbReference type="GO" id="GO:0003755">
    <property type="term" value="F:peptidyl-prolyl cis-trans isomerase activity"/>
    <property type="evidence" value="ECO:0007669"/>
    <property type="project" value="UniProtKB-UniRule"/>
</dbReference>
<keyword evidence="11" id="KW-1185">Reference proteome</keyword>
<evidence type="ECO:0000256" key="2">
    <source>
        <dbReference type="ARBA" id="ARBA00022737"/>
    </source>
</evidence>
<dbReference type="AlphaFoldDB" id="A0A2A2AFZ9"/>
<protein>
    <recommendedName>
        <fullName evidence="7">Chaperone SurA</fullName>
    </recommendedName>
    <alternativeName>
        <fullName evidence="7">Peptidyl-prolyl cis-trans isomerase SurA</fullName>
        <shortName evidence="7">PPIase SurA</shortName>
        <ecNumber evidence="7">5.2.1.8</ecNumber>
    </alternativeName>
    <alternativeName>
        <fullName evidence="7">Rotamase SurA</fullName>
    </alternativeName>
</protein>
<feature type="region of interest" description="Disordered" evidence="8">
    <location>
        <begin position="53"/>
        <end position="110"/>
    </location>
</feature>
<dbReference type="SUPFAM" id="SSF109998">
    <property type="entry name" value="Triger factor/SurA peptide-binding domain-like"/>
    <property type="match status" value="1"/>
</dbReference>
<feature type="domain" description="PpiC" evidence="9">
    <location>
        <begin position="390"/>
        <end position="489"/>
    </location>
</feature>
<evidence type="ECO:0000256" key="1">
    <source>
        <dbReference type="ARBA" id="ARBA00022729"/>
    </source>
</evidence>